<dbReference type="EMBL" id="JAWJBA010000001">
    <property type="protein sequence ID" value="MDV2684026.1"/>
    <property type="molecule type" value="Genomic_DNA"/>
</dbReference>
<keyword evidence="2 10" id="KW-0596">Phosphopantetheine</keyword>
<gene>
    <name evidence="10" type="primary">acpP</name>
    <name evidence="12" type="ORF">RYX56_06525</name>
</gene>
<comment type="function">
    <text evidence="10">Carrier of the growing fatty acid chain in fatty acid biosynthesis.</text>
</comment>
<evidence type="ECO:0000256" key="9">
    <source>
        <dbReference type="ARBA" id="ARBA00023160"/>
    </source>
</evidence>
<dbReference type="RefSeq" id="WP_317121245.1">
    <property type="nucleotide sequence ID" value="NZ_JAWJBA010000001.1"/>
</dbReference>
<dbReference type="InterPro" id="IPR036736">
    <property type="entry name" value="ACP-like_sf"/>
</dbReference>
<feature type="modified residue" description="O-(pantetheine 4'-phosphoryl)serine" evidence="10">
    <location>
        <position position="39"/>
    </location>
</feature>
<keyword evidence="13" id="KW-1185">Reference proteome</keyword>
<protein>
    <recommendedName>
        <fullName evidence="10">Acyl carrier protein</fullName>
        <shortName evidence="10">ACP</shortName>
    </recommendedName>
</protein>
<accession>A0ABU3X802</accession>
<keyword evidence="6" id="KW-0809">Transit peptide</keyword>
<proteinExistence type="inferred from homology"/>
<dbReference type="Proteomes" id="UP001287282">
    <property type="component" value="Unassembled WGS sequence"/>
</dbReference>
<comment type="similarity">
    <text evidence="10">Belongs to the acyl carrier protein (ACP) family.</text>
</comment>
<keyword evidence="1" id="KW-0813">Transport</keyword>
<comment type="pathway">
    <text evidence="10">Lipid metabolism; fatty acid biosynthesis.</text>
</comment>
<dbReference type="InterPro" id="IPR009081">
    <property type="entry name" value="PP-bd_ACP"/>
</dbReference>
<dbReference type="PANTHER" id="PTHR20863:SF28">
    <property type="entry name" value="ACYL CARRIER PROTEIN, MITOCHONDRIAL"/>
    <property type="match status" value="1"/>
</dbReference>
<keyword evidence="7" id="KW-0249">Electron transport</keyword>
<evidence type="ECO:0000313" key="12">
    <source>
        <dbReference type="EMBL" id="MDV2684026.1"/>
    </source>
</evidence>
<evidence type="ECO:0000256" key="8">
    <source>
        <dbReference type="ARBA" id="ARBA00023098"/>
    </source>
</evidence>
<keyword evidence="5 10" id="KW-0276">Fatty acid metabolism</keyword>
<keyword evidence="10" id="KW-0963">Cytoplasm</keyword>
<name>A0ABU3X802_9BACI</name>
<feature type="domain" description="Carrier" evidence="11">
    <location>
        <begin position="1"/>
        <end position="79"/>
    </location>
</feature>
<organism evidence="12 13">
    <name type="scientific">Alkalihalophilus lindianensis</name>
    <dbReference type="NCBI Taxonomy" id="1630542"/>
    <lineage>
        <taxon>Bacteria</taxon>
        <taxon>Bacillati</taxon>
        <taxon>Bacillota</taxon>
        <taxon>Bacilli</taxon>
        <taxon>Bacillales</taxon>
        <taxon>Bacillaceae</taxon>
        <taxon>Alkalihalophilus</taxon>
    </lineage>
</organism>
<dbReference type="Gene3D" id="1.10.1200.10">
    <property type="entry name" value="ACP-like"/>
    <property type="match status" value="1"/>
</dbReference>
<evidence type="ECO:0000256" key="4">
    <source>
        <dbReference type="ARBA" id="ARBA00022553"/>
    </source>
</evidence>
<dbReference type="HAMAP" id="MF_01217">
    <property type="entry name" value="Acyl_carrier"/>
    <property type="match status" value="1"/>
</dbReference>
<keyword evidence="8 10" id="KW-0443">Lipid metabolism</keyword>
<evidence type="ECO:0000256" key="2">
    <source>
        <dbReference type="ARBA" id="ARBA00022450"/>
    </source>
</evidence>
<dbReference type="SUPFAM" id="SSF47336">
    <property type="entry name" value="ACP-like"/>
    <property type="match status" value="1"/>
</dbReference>
<dbReference type="Pfam" id="PF00550">
    <property type="entry name" value="PP-binding"/>
    <property type="match status" value="1"/>
</dbReference>
<dbReference type="PROSITE" id="PS50075">
    <property type="entry name" value="CARRIER"/>
    <property type="match status" value="1"/>
</dbReference>
<dbReference type="InterPro" id="IPR003231">
    <property type="entry name" value="ACP"/>
</dbReference>
<keyword evidence="4 10" id="KW-0597">Phosphoprotein</keyword>
<evidence type="ECO:0000259" key="11">
    <source>
        <dbReference type="PROSITE" id="PS50075"/>
    </source>
</evidence>
<dbReference type="PANTHER" id="PTHR20863">
    <property type="entry name" value="ACYL CARRIER PROTEIN"/>
    <property type="match status" value="1"/>
</dbReference>
<keyword evidence="3 10" id="KW-0444">Lipid biosynthesis</keyword>
<evidence type="ECO:0000256" key="6">
    <source>
        <dbReference type="ARBA" id="ARBA00022946"/>
    </source>
</evidence>
<evidence type="ECO:0000256" key="10">
    <source>
        <dbReference type="HAMAP-Rule" id="MF_01217"/>
    </source>
</evidence>
<evidence type="ECO:0000313" key="13">
    <source>
        <dbReference type="Proteomes" id="UP001287282"/>
    </source>
</evidence>
<evidence type="ECO:0000256" key="5">
    <source>
        <dbReference type="ARBA" id="ARBA00022832"/>
    </source>
</evidence>
<evidence type="ECO:0000256" key="1">
    <source>
        <dbReference type="ARBA" id="ARBA00022448"/>
    </source>
</evidence>
<sequence>MSDEFILEKIRTIITSYTPLKPEDIKMDSHLTDELGLDSADLLELVMTAEEQFGINIDDSIFEEVKTIKHIVDTIKESKIVN</sequence>
<comment type="caution">
    <text evidence="12">The sequence shown here is derived from an EMBL/GenBank/DDBJ whole genome shotgun (WGS) entry which is preliminary data.</text>
</comment>
<comment type="subcellular location">
    <subcellularLocation>
        <location evidence="10">Cytoplasm</location>
    </subcellularLocation>
</comment>
<evidence type="ECO:0000256" key="7">
    <source>
        <dbReference type="ARBA" id="ARBA00022982"/>
    </source>
</evidence>
<comment type="PTM">
    <text evidence="10">4'-phosphopantetheine is transferred from CoA to a specific serine of apo-ACP by AcpS. This modification is essential for activity because fatty acids are bound in thioester linkage to the sulfhydryl of the prosthetic group.</text>
</comment>
<evidence type="ECO:0000256" key="3">
    <source>
        <dbReference type="ARBA" id="ARBA00022516"/>
    </source>
</evidence>
<keyword evidence="9 10" id="KW-0275">Fatty acid biosynthesis</keyword>
<reference evidence="12 13" key="1">
    <citation type="submission" date="2023-10" db="EMBL/GenBank/DDBJ databases">
        <title>Screening of Alkalihalobacillus lindianensis BZ-TG-R113 and Its Alleviation of Salt Stress on Rapeseed Growth.</title>
        <authorList>
            <person name="Zhao B."/>
            <person name="Guo T."/>
        </authorList>
    </citation>
    <scope>NUCLEOTIDE SEQUENCE [LARGE SCALE GENOMIC DNA]</scope>
    <source>
        <strain evidence="12 13">BZ-TG-R113</strain>
    </source>
</reference>